<gene>
    <name evidence="9" type="primary">LOC100375526</name>
</gene>
<feature type="transmembrane region" description="Helical" evidence="6">
    <location>
        <begin position="260"/>
        <end position="279"/>
    </location>
</feature>
<feature type="transmembrane region" description="Helical" evidence="6">
    <location>
        <begin position="221"/>
        <end position="240"/>
    </location>
</feature>
<dbReference type="Pfam" id="PF03151">
    <property type="entry name" value="TPT"/>
    <property type="match status" value="1"/>
</dbReference>
<evidence type="ECO:0000256" key="3">
    <source>
        <dbReference type="ARBA" id="ARBA00022989"/>
    </source>
</evidence>
<feature type="domain" description="Sugar phosphate transporter" evidence="7">
    <location>
        <begin position="37"/>
        <end position="333"/>
    </location>
</feature>
<proteinExistence type="predicted"/>
<name>A0ABM0GR37_SACKO</name>
<feature type="transmembrane region" description="Helical" evidence="6">
    <location>
        <begin position="31"/>
        <end position="51"/>
    </location>
</feature>
<keyword evidence="4 6" id="KW-0472">Membrane</keyword>
<feature type="transmembrane region" description="Helical" evidence="6">
    <location>
        <begin position="126"/>
        <end position="152"/>
    </location>
</feature>
<evidence type="ECO:0000256" key="5">
    <source>
        <dbReference type="SAM" id="MobiDB-lite"/>
    </source>
</evidence>
<dbReference type="PANTHER" id="PTHR11132">
    <property type="entry name" value="SOLUTE CARRIER FAMILY 35"/>
    <property type="match status" value="1"/>
</dbReference>
<protein>
    <submittedName>
        <fullName evidence="9">Solute carrier family 35 member C2-like</fullName>
    </submittedName>
</protein>
<comment type="subcellular location">
    <subcellularLocation>
        <location evidence="1">Membrane</location>
        <topology evidence="1">Multi-pass membrane protein</topology>
    </subcellularLocation>
</comment>
<dbReference type="InterPro" id="IPR050186">
    <property type="entry name" value="TPT_transporter"/>
</dbReference>
<feature type="transmembrane region" description="Helical" evidence="6">
    <location>
        <begin position="183"/>
        <end position="201"/>
    </location>
</feature>
<keyword evidence="3 6" id="KW-1133">Transmembrane helix</keyword>
<dbReference type="InterPro" id="IPR004853">
    <property type="entry name" value="Sugar_P_trans_dom"/>
</dbReference>
<accession>A0ABM0GR37</accession>
<feature type="transmembrane region" description="Helical" evidence="6">
    <location>
        <begin position="159"/>
        <end position="177"/>
    </location>
</feature>
<reference evidence="9" key="1">
    <citation type="submission" date="2025-08" db="UniProtKB">
        <authorList>
            <consortium name="RefSeq"/>
        </authorList>
    </citation>
    <scope>IDENTIFICATION</scope>
    <source>
        <tissue evidence="9">Testes</tissue>
    </source>
</reference>
<evidence type="ECO:0000256" key="4">
    <source>
        <dbReference type="ARBA" id="ARBA00023136"/>
    </source>
</evidence>
<dbReference type="Proteomes" id="UP000694865">
    <property type="component" value="Unplaced"/>
</dbReference>
<dbReference type="GeneID" id="100375526"/>
<evidence type="ECO:0000313" key="8">
    <source>
        <dbReference type="Proteomes" id="UP000694865"/>
    </source>
</evidence>
<evidence type="ECO:0000313" key="9">
    <source>
        <dbReference type="RefSeq" id="XP_002735463.1"/>
    </source>
</evidence>
<keyword evidence="2 6" id="KW-0812">Transmembrane</keyword>
<feature type="transmembrane region" description="Helical" evidence="6">
    <location>
        <begin position="63"/>
        <end position="84"/>
    </location>
</feature>
<dbReference type="CDD" id="cd21092">
    <property type="entry name" value="TPT_S35C2"/>
    <property type="match status" value="1"/>
</dbReference>
<feature type="compositionally biased region" description="Acidic residues" evidence="5">
    <location>
        <begin position="374"/>
        <end position="386"/>
    </location>
</feature>
<keyword evidence="8" id="KW-1185">Reference proteome</keyword>
<feature type="transmembrane region" description="Helical" evidence="6">
    <location>
        <begin position="315"/>
        <end position="337"/>
    </location>
</feature>
<dbReference type="RefSeq" id="XP_002735463.1">
    <property type="nucleotide sequence ID" value="XM_002735417.2"/>
</dbReference>
<organism evidence="8 9">
    <name type="scientific">Saccoglossus kowalevskii</name>
    <name type="common">Acorn worm</name>
    <dbReference type="NCBI Taxonomy" id="10224"/>
    <lineage>
        <taxon>Eukaryota</taxon>
        <taxon>Metazoa</taxon>
        <taxon>Hemichordata</taxon>
        <taxon>Enteropneusta</taxon>
        <taxon>Harrimaniidae</taxon>
        <taxon>Saccoglossus</taxon>
    </lineage>
</organism>
<evidence type="ECO:0000259" key="7">
    <source>
        <dbReference type="Pfam" id="PF03151"/>
    </source>
</evidence>
<sequence>MNVPGRSQRIFEAHIREVAPQTIKRSPYFDFFVLAVKTLALVLFYYCFSISLTFYNKWLLGTFHYPLTVTIYHLVLKFIIAVIVRQITQLVTKKKPLTLGWGLYLKKVAPTGLASSLDIGLSNWSFLFITVSLYTMSKSSAIIFILVFAIIFKLEEFRVSLIAVILLIAVGLFLFTYKSTQFNLEGFILVMTASSLSGIRWSMAQLLTQKEEIGLSNPVDLVYHLQPIMIVGLIPLAIAFEGLPVVSTEQFLGYTDQNAFIYSISILSLGACLAFMLGVSEYLLLGQTSSLTLSIAGIFKEICTLYIATQYVGDILTPINAVGMVICLSGITLHVILKAARSKKQGKSHSGKDYLKEDSENGEAIQMLVANGEANDDDDDEDDEEIFDARMHKGRRNYAKTEL</sequence>
<feature type="region of interest" description="Disordered" evidence="5">
    <location>
        <begin position="366"/>
        <end position="391"/>
    </location>
</feature>
<evidence type="ECO:0000256" key="1">
    <source>
        <dbReference type="ARBA" id="ARBA00004141"/>
    </source>
</evidence>
<evidence type="ECO:0000256" key="6">
    <source>
        <dbReference type="SAM" id="Phobius"/>
    </source>
</evidence>
<evidence type="ECO:0000256" key="2">
    <source>
        <dbReference type="ARBA" id="ARBA00022692"/>
    </source>
</evidence>